<dbReference type="PROSITE" id="PS50207">
    <property type="entry name" value="CASPASE_P10"/>
    <property type="match status" value="1"/>
</dbReference>
<evidence type="ECO:0000313" key="7">
    <source>
        <dbReference type="Proteomes" id="UP000053240"/>
    </source>
</evidence>
<feature type="domain" description="Caspase family p20" evidence="5">
    <location>
        <begin position="155"/>
        <end position="274"/>
    </location>
</feature>
<dbReference type="InterPro" id="IPR002398">
    <property type="entry name" value="Pept_C14"/>
</dbReference>
<dbReference type="EMBL" id="KQ460547">
    <property type="protein sequence ID" value="KPJ14043.1"/>
    <property type="molecule type" value="Genomic_DNA"/>
</dbReference>
<accession>A0A0N1IHF3</accession>
<name>A0A0N1IHF3_PAPMA</name>
<dbReference type="GO" id="GO:0006508">
    <property type="term" value="P:proteolysis"/>
    <property type="evidence" value="ECO:0007669"/>
    <property type="project" value="InterPro"/>
</dbReference>
<gene>
    <name evidence="6" type="ORF">RR48_02659</name>
</gene>
<evidence type="ECO:0000313" key="6">
    <source>
        <dbReference type="EMBL" id="KPJ14043.1"/>
    </source>
</evidence>
<keyword evidence="7" id="KW-1185">Reference proteome</keyword>
<dbReference type="GO" id="GO:0005737">
    <property type="term" value="C:cytoplasm"/>
    <property type="evidence" value="ECO:0007669"/>
    <property type="project" value="TreeGrafter"/>
</dbReference>
<proteinExistence type="inferred from homology"/>
<evidence type="ECO:0000256" key="3">
    <source>
        <dbReference type="SAM" id="MobiDB-lite"/>
    </source>
</evidence>
<dbReference type="Gene3D" id="3.30.70.1470">
    <property type="entry name" value="Caspase-like"/>
    <property type="match status" value="1"/>
</dbReference>
<dbReference type="InterPro" id="IPR002138">
    <property type="entry name" value="Pept_C14_p10"/>
</dbReference>
<dbReference type="InParanoid" id="A0A0N1IHF3"/>
<dbReference type="InterPro" id="IPR011600">
    <property type="entry name" value="Pept_C14_caspase"/>
</dbReference>
<dbReference type="InterPro" id="IPR033139">
    <property type="entry name" value="Caspase_cys_AS"/>
</dbReference>
<dbReference type="GO" id="GO:0004197">
    <property type="term" value="F:cysteine-type endopeptidase activity"/>
    <property type="evidence" value="ECO:0007669"/>
    <property type="project" value="InterPro"/>
</dbReference>
<organism evidence="6 7">
    <name type="scientific">Papilio machaon</name>
    <name type="common">Old World swallowtail butterfly</name>
    <dbReference type="NCBI Taxonomy" id="76193"/>
    <lineage>
        <taxon>Eukaryota</taxon>
        <taxon>Metazoa</taxon>
        <taxon>Ecdysozoa</taxon>
        <taxon>Arthropoda</taxon>
        <taxon>Hexapoda</taxon>
        <taxon>Insecta</taxon>
        <taxon>Pterygota</taxon>
        <taxon>Neoptera</taxon>
        <taxon>Endopterygota</taxon>
        <taxon>Lepidoptera</taxon>
        <taxon>Glossata</taxon>
        <taxon>Ditrysia</taxon>
        <taxon>Papilionoidea</taxon>
        <taxon>Papilionidae</taxon>
        <taxon>Papilioninae</taxon>
        <taxon>Papilio</taxon>
    </lineage>
</organism>
<dbReference type="InterPro" id="IPR029030">
    <property type="entry name" value="Caspase-like_dom_sf"/>
</dbReference>
<dbReference type="PANTHER" id="PTHR10454">
    <property type="entry name" value="CASPASE"/>
    <property type="match status" value="1"/>
</dbReference>
<dbReference type="InterPro" id="IPR001309">
    <property type="entry name" value="Pept_C14_p20"/>
</dbReference>
<feature type="compositionally biased region" description="Acidic residues" evidence="3">
    <location>
        <begin position="44"/>
        <end position="57"/>
    </location>
</feature>
<dbReference type="GO" id="GO:0006915">
    <property type="term" value="P:apoptotic process"/>
    <property type="evidence" value="ECO:0007669"/>
    <property type="project" value="TreeGrafter"/>
</dbReference>
<dbReference type="AlphaFoldDB" id="A0A0N1IHF3"/>
<feature type="region of interest" description="Disordered" evidence="3">
    <location>
        <begin position="22"/>
        <end position="88"/>
    </location>
</feature>
<dbReference type="PROSITE" id="PS01122">
    <property type="entry name" value="CASPASE_CYS"/>
    <property type="match status" value="1"/>
</dbReference>
<dbReference type="GO" id="GO:0043525">
    <property type="term" value="P:positive regulation of neuron apoptotic process"/>
    <property type="evidence" value="ECO:0007669"/>
    <property type="project" value="TreeGrafter"/>
</dbReference>
<evidence type="ECO:0000256" key="2">
    <source>
        <dbReference type="RuleBase" id="RU003971"/>
    </source>
</evidence>
<dbReference type="SUPFAM" id="SSF52129">
    <property type="entry name" value="Caspase-like"/>
    <property type="match status" value="1"/>
</dbReference>
<dbReference type="Gene3D" id="3.40.50.1460">
    <property type="match status" value="1"/>
</dbReference>
<evidence type="ECO:0000259" key="5">
    <source>
        <dbReference type="PROSITE" id="PS50208"/>
    </source>
</evidence>
<protein>
    <submittedName>
        <fullName evidence="6">Caspase-1</fullName>
    </submittedName>
</protein>
<feature type="domain" description="Caspase family p10" evidence="4">
    <location>
        <begin position="296"/>
        <end position="393"/>
    </location>
</feature>
<dbReference type="PROSITE" id="PS50208">
    <property type="entry name" value="CASPASE_P20"/>
    <property type="match status" value="1"/>
</dbReference>
<dbReference type="InterPro" id="IPR015917">
    <property type="entry name" value="Pept_C14A"/>
</dbReference>
<dbReference type="Pfam" id="PF00656">
    <property type="entry name" value="Peptidase_C14"/>
    <property type="match status" value="1"/>
</dbReference>
<dbReference type="SMART" id="SM00115">
    <property type="entry name" value="CASc"/>
    <property type="match status" value="1"/>
</dbReference>
<evidence type="ECO:0000256" key="1">
    <source>
        <dbReference type="ARBA" id="ARBA00010134"/>
    </source>
</evidence>
<dbReference type="STRING" id="76193.A0A0N1IHF3"/>
<dbReference type="Proteomes" id="UP000053240">
    <property type="component" value="Unassembled WGS sequence"/>
</dbReference>
<evidence type="ECO:0000259" key="4">
    <source>
        <dbReference type="PROSITE" id="PS50207"/>
    </source>
</evidence>
<dbReference type="PANTHER" id="PTHR10454:SF232">
    <property type="entry name" value="AT03047P-RELATED"/>
    <property type="match status" value="1"/>
</dbReference>
<reference evidence="6 7" key="1">
    <citation type="journal article" date="2015" name="Nat. Commun.">
        <title>Outbred genome sequencing and CRISPR/Cas9 gene editing in butterflies.</title>
        <authorList>
            <person name="Li X."/>
            <person name="Fan D."/>
            <person name="Zhang W."/>
            <person name="Liu G."/>
            <person name="Zhang L."/>
            <person name="Zhao L."/>
            <person name="Fang X."/>
            <person name="Chen L."/>
            <person name="Dong Y."/>
            <person name="Chen Y."/>
            <person name="Ding Y."/>
            <person name="Zhao R."/>
            <person name="Feng M."/>
            <person name="Zhu Y."/>
            <person name="Feng Y."/>
            <person name="Jiang X."/>
            <person name="Zhu D."/>
            <person name="Xiang H."/>
            <person name="Feng X."/>
            <person name="Li S."/>
            <person name="Wang J."/>
            <person name="Zhang G."/>
            <person name="Kronforst M.R."/>
            <person name="Wang W."/>
        </authorList>
    </citation>
    <scope>NUCLEOTIDE SEQUENCE [LARGE SCALE GENOMIC DNA]</scope>
    <source>
        <strain evidence="6">Ya'a_city_454_Pm</strain>
        <tissue evidence="6">Whole body</tissue>
    </source>
</reference>
<comment type="similarity">
    <text evidence="1 2">Belongs to the peptidase C14A family.</text>
</comment>
<sequence length="562" mass="64543">MYRRSSDGYFENSIDEEYVVRKRRGKKKGKGNVNLKSNKVPTAEDSDANMEELENDDEKSTSDVEPIKIVNNNNDYQNPDPDPDEDMSDCLSRVSVDGVMKAPPQIQVIEPEPYDKNKIYSPSISHEEPETIQYNIRALSKHAVTYELEKFEKNCLIIFNQENVDGFKPRHGTEKDVQALKSTFTNYGFEVTEHKDFTKDEVFRELMTFSERDFTDYGCVAVAVLTHGSHHGLLRAKDLPYSEIEIINHFKVYNKPTLVTKPKILIIQACRGKNEMQGVPVFYSGTVRKDFDESLEPYTLPAESDMLILHSSYIGHPSHRDELYGSWFVQTLCHKINQLAATHDFESIVTEVKREVAVEKYHEEYNRRTFEMDVNKQMPVTTSTLIRKLYLKKFGDDSPNLTPTYNRSGVSSNEVLDNSGPSTPLLVHFGPCSCFLDHFAYVRRCLSYHVEENPHDITARSYLEISESFEDSTEFNTAKRKMAKAIISLKRNDSEDDYLPFKSSAAIQTYEKHDYTGSPSKILISLDNRYDLGSFKKRAYHLLKGRQRICDSSGIADVHGRR</sequence>
<dbReference type="PRINTS" id="PR00376">
    <property type="entry name" value="IL1BCENZYME"/>
</dbReference>